<evidence type="ECO:0000256" key="9">
    <source>
        <dbReference type="ARBA" id="ARBA00023306"/>
    </source>
</evidence>
<evidence type="ECO:0000256" key="15">
    <source>
        <dbReference type="SAM" id="Phobius"/>
    </source>
</evidence>
<dbReference type="RefSeq" id="WP_005759072.1">
    <property type="nucleotide sequence ID" value="NZ_AJSX01000007.1"/>
</dbReference>
<sequence length="138" mass="15777">MQTEMLFPALVGFIIGVILTYLLLRLTRGSIKAEQELKHVKAELNEKQKQLEKHFAESANLLKTLSEDYKNLYHHLANASNQLLPESKELFTINTLEDKTRIEPTISDSESKTFINDKEDQPRDYSSEGASGILRAER</sequence>
<name>I3DIG4_9PAST</name>
<organism evidence="16 17">
    <name type="scientific">Pasteurella bettyae CCUG 2042</name>
    <dbReference type="NCBI Taxonomy" id="1095749"/>
    <lineage>
        <taxon>Bacteria</taxon>
        <taxon>Pseudomonadati</taxon>
        <taxon>Pseudomonadota</taxon>
        <taxon>Gammaproteobacteria</taxon>
        <taxon>Pasteurellales</taxon>
        <taxon>Pasteurellaceae</taxon>
        <taxon>Pasteurella</taxon>
    </lineage>
</organism>
<dbReference type="Pfam" id="PF06295">
    <property type="entry name" value="ZapG-like"/>
    <property type="match status" value="1"/>
</dbReference>
<keyword evidence="3" id="KW-0997">Cell inner membrane</keyword>
<dbReference type="PANTHER" id="PTHR39579">
    <property type="entry name" value="INNER MEMBRANE PROTEIN YHCB"/>
    <property type="match status" value="1"/>
</dbReference>
<proteinExistence type="inferred from homology"/>
<dbReference type="PATRIC" id="fig|1095749.3.peg.471"/>
<dbReference type="eggNOG" id="COG3105">
    <property type="taxonomic scope" value="Bacteria"/>
</dbReference>
<evidence type="ECO:0000313" key="16">
    <source>
        <dbReference type="EMBL" id="EIJ71507.1"/>
    </source>
</evidence>
<dbReference type="GO" id="GO:0008360">
    <property type="term" value="P:regulation of cell shape"/>
    <property type="evidence" value="ECO:0007669"/>
    <property type="project" value="UniProtKB-KW"/>
</dbReference>
<keyword evidence="4" id="KW-0132">Cell division</keyword>
<comment type="similarity">
    <text evidence="10">Belongs to the ZapG family.</text>
</comment>
<evidence type="ECO:0000256" key="7">
    <source>
        <dbReference type="ARBA" id="ARBA00022989"/>
    </source>
</evidence>
<comment type="subcellular location">
    <subcellularLocation>
        <location evidence="1">Cell inner membrane</location>
        <topology evidence="1">Single-pass membrane protein</topology>
    </subcellularLocation>
</comment>
<dbReference type="Proteomes" id="UP000006457">
    <property type="component" value="Unassembled WGS sequence"/>
</dbReference>
<evidence type="ECO:0000256" key="14">
    <source>
        <dbReference type="SAM" id="MobiDB-lite"/>
    </source>
</evidence>
<keyword evidence="13" id="KW-0175">Coiled coil</keyword>
<feature type="coiled-coil region" evidence="13">
    <location>
        <begin position="30"/>
        <end position="82"/>
    </location>
</feature>
<protein>
    <recommendedName>
        <fullName evidence="11">Z-ring associated protein G</fullName>
    </recommendedName>
    <alternativeName>
        <fullName evidence="12">Cell division protein ZapG</fullName>
    </alternativeName>
</protein>
<evidence type="ECO:0000256" key="13">
    <source>
        <dbReference type="SAM" id="Coils"/>
    </source>
</evidence>
<keyword evidence="7 15" id="KW-1133">Transmembrane helix</keyword>
<dbReference type="EMBL" id="AJSX01000007">
    <property type="protein sequence ID" value="EIJ71507.1"/>
    <property type="molecule type" value="Genomic_DNA"/>
</dbReference>
<evidence type="ECO:0000256" key="12">
    <source>
        <dbReference type="ARBA" id="ARBA00035727"/>
    </source>
</evidence>
<gene>
    <name evidence="16" type="ORF">HMPREF1052_0237</name>
</gene>
<keyword evidence="9" id="KW-0131">Cell cycle</keyword>
<dbReference type="GO" id="GO:0051301">
    <property type="term" value="P:cell division"/>
    <property type="evidence" value="ECO:0007669"/>
    <property type="project" value="UniProtKB-KW"/>
</dbReference>
<keyword evidence="2" id="KW-1003">Cell membrane</keyword>
<evidence type="ECO:0000256" key="5">
    <source>
        <dbReference type="ARBA" id="ARBA00022692"/>
    </source>
</evidence>
<evidence type="ECO:0000256" key="1">
    <source>
        <dbReference type="ARBA" id="ARBA00004377"/>
    </source>
</evidence>
<reference evidence="16 17" key="1">
    <citation type="submission" date="2012-03" db="EMBL/GenBank/DDBJ databases">
        <authorList>
            <person name="Harkins D.M."/>
            <person name="Madupu R."/>
            <person name="Durkin A.S."/>
            <person name="Torralba M."/>
            <person name="Methe B."/>
            <person name="Sutton G.G."/>
            <person name="Nelson K.E."/>
        </authorList>
    </citation>
    <scope>NUCLEOTIDE SEQUENCE [LARGE SCALE GENOMIC DNA]</scope>
    <source>
        <strain evidence="16 17">CCUG 2042</strain>
    </source>
</reference>
<evidence type="ECO:0000256" key="10">
    <source>
        <dbReference type="ARBA" id="ARBA00035657"/>
    </source>
</evidence>
<keyword evidence="6" id="KW-0133">Cell shape</keyword>
<evidence type="ECO:0000256" key="4">
    <source>
        <dbReference type="ARBA" id="ARBA00022618"/>
    </source>
</evidence>
<keyword evidence="8 15" id="KW-0472">Membrane</keyword>
<evidence type="ECO:0000256" key="8">
    <source>
        <dbReference type="ARBA" id="ARBA00023136"/>
    </source>
</evidence>
<dbReference type="PANTHER" id="PTHR39579:SF1">
    <property type="entry name" value="INNER MEMBRANE PROTEIN YHCB"/>
    <property type="match status" value="1"/>
</dbReference>
<accession>I3DIG4</accession>
<dbReference type="PIRSF" id="PIRSF006318">
    <property type="entry name" value="YhcB"/>
    <property type="match status" value="1"/>
</dbReference>
<feature type="transmembrane region" description="Helical" evidence="15">
    <location>
        <begin position="6"/>
        <end position="24"/>
    </location>
</feature>
<feature type="region of interest" description="Disordered" evidence="14">
    <location>
        <begin position="102"/>
        <end position="138"/>
    </location>
</feature>
<evidence type="ECO:0000256" key="6">
    <source>
        <dbReference type="ARBA" id="ARBA00022960"/>
    </source>
</evidence>
<feature type="compositionally biased region" description="Basic and acidic residues" evidence="14">
    <location>
        <begin position="109"/>
        <end position="126"/>
    </location>
</feature>
<evidence type="ECO:0000313" key="17">
    <source>
        <dbReference type="Proteomes" id="UP000006457"/>
    </source>
</evidence>
<dbReference type="GO" id="GO:0005886">
    <property type="term" value="C:plasma membrane"/>
    <property type="evidence" value="ECO:0007669"/>
    <property type="project" value="UniProtKB-SubCell"/>
</dbReference>
<comment type="caution">
    <text evidence="16">The sequence shown here is derived from an EMBL/GenBank/DDBJ whole genome shotgun (WGS) entry which is preliminary data.</text>
</comment>
<dbReference type="OrthoDB" id="6401511at2"/>
<evidence type="ECO:0000256" key="3">
    <source>
        <dbReference type="ARBA" id="ARBA00022519"/>
    </source>
</evidence>
<dbReference type="InterPro" id="IPR009386">
    <property type="entry name" value="ZapG-like"/>
</dbReference>
<evidence type="ECO:0000256" key="11">
    <source>
        <dbReference type="ARBA" id="ARBA00035703"/>
    </source>
</evidence>
<dbReference type="AlphaFoldDB" id="I3DIG4"/>
<keyword evidence="5 15" id="KW-0812">Transmembrane</keyword>
<evidence type="ECO:0000256" key="2">
    <source>
        <dbReference type="ARBA" id="ARBA00022475"/>
    </source>
</evidence>
<keyword evidence="17" id="KW-1185">Reference proteome</keyword>